<keyword evidence="7" id="KW-1185">Reference proteome</keyword>
<dbReference type="InterPro" id="IPR003115">
    <property type="entry name" value="ParB_N"/>
</dbReference>
<protein>
    <submittedName>
        <fullName evidence="6">Chromosome partitioning protein ParB</fullName>
    </submittedName>
</protein>
<dbReference type="NCBIfam" id="TIGR00180">
    <property type="entry name" value="parB_part"/>
    <property type="match status" value="1"/>
</dbReference>
<dbReference type="EMBL" id="BMYW01000013">
    <property type="protein sequence ID" value="GGX99865.1"/>
    <property type="molecule type" value="Genomic_DNA"/>
</dbReference>
<keyword evidence="2" id="KW-0159">Chromosome partition</keyword>
<name>A0ABQ2YZF8_9NEIS</name>
<gene>
    <name evidence="6" type="ORF">GCM10011290_29790</name>
</gene>
<evidence type="ECO:0000256" key="1">
    <source>
        <dbReference type="ARBA" id="ARBA00006295"/>
    </source>
</evidence>
<organism evidence="6 7">
    <name type="scientific">Vogesella alkaliphila</name>
    <dbReference type="NCBI Taxonomy" id="1193621"/>
    <lineage>
        <taxon>Bacteria</taxon>
        <taxon>Pseudomonadati</taxon>
        <taxon>Pseudomonadota</taxon>
        <taxon>Betaproteobacteria</taxon>
        <taxon>Neisseriales</taxon>
        <taxon>Chromobacteriaceae</taxon>
        <taxon>Vogesella</taxon>
    </lineage>
</organism>
<evidence type="ECO:0000259" key="5">
    <source>
        <dbReference type="SMART" id="SM00470"/>
    </source>
</evidence>
<dbReference type="PANTHER" id="PTHR33375:SF1">
    <property type="entry name" value="CHROMOSOME-PARTITIONING PROTEIN PARB-RELATED"/>
    <property type="match status" value="1"/>
</dbReference>
<accession>A0ABQ2YZF8</accession>
<dbReference type="Gene3D" id="3.90.1530.30">
    <property type="match status" value="1"/>
</dbReference>
<feature type="domain" description="ParB-like N-terminal" evidence="5">
    <location>
        <begin position="26"/>
        <end position="116"/>
    </location>
</feature>
<dbReference type="Proteomes" id="UP000600877">
    <property type="component" value="Unassembled WGS sequence"/>
</dbReference>
<dbReference type="InterPro" id="IPR057240">
    <property type="entry name" value="ParB_dimer_C"/>
</dbReference>
<dbReference type="Gene3D" id="1.10.10.2830">
    <property type="match status" value="1"/>
</dbReference>
<comment type="function">
    <text evidence="4">Involved in chromosome partition. Localize to both poles of the predivisional cell following completion of DNA replication. Binds to the DNA origin of replication.</text>
</comment>
<evidence type="ECO:0000313" key="6">
    <source>
        <dbReference type="EMBL" id="GGX99865.1"/>
    </source>
</evidence>
<dbReference type="SUPFAM" id="SSF110849">
    <property type="entry name" value="ParB/Sulfiredoxin"/>
    <property type="match status" value="1"/>
</dbReference>
<comment type="similarity">
    <text evidence="1">Belongs to the ParB family.</text>
</comment>
<sequence>MAKLKGLGRGLDALLSTVESVDDRLTALAIERIRPGKYQPRSQIDDAALEELTASIRAQGVIQPVVVREVGLGDYELIAGERRWRASRKAGLAEIPAVIRSVSDEAALAMGLIENIQRQELDPIEEARGLKRLIDEFALTHEAAAEAVGRSRSAVSNLLRLLALPEPVQQMLHDGRLEMGHARALLPLPVLEQISLAQQIAADGLTVREVERKAQQQEAKVGRKPAAPARQDADVRRLAETLSEQLGMSVSLRNAARGNGKLIIEYANLDELDRLLEKLQAKSKS</sequence>
<keyword evidence="3" id="KW-0238">DNA-binding</keyword>
<dbReference type="PANTHER" id="PTHR33375">
    <property type="entry name" value="CHROMOSOME-PARTITIONING PROTEIN PARB-RELATED"/>
    <property type="match status" value="1"/>
</dbReference>
<dbReference type="InterPro" id="IPR004437">
    <property type="entry name" value="ParB/RepB/Spo0J"/>
</dbReference>
<dbReference type="RefSeq" id="WP_189375390.1">
    <property type="nucleotide sequence ID" value="NZ_BMYW01000013.1"/>
</dbReference>
<evidence type="ECO:0000256" key="3">
    <source>
        <dbReference type="ARBA" id="ARBA00023125"/>
    </source>
</evidence>
<reference evidence="7" key="1">
    <citation type="journal article" date="2019" name="Int. J. Syst. Evol. Microbiol.">
        <title>The Global Catalogue of Microorganisms (GCM) 10K type strain sequencing project: providing services to taxonomists for standard genome sequencing and annotation.</title>
        <authorList>
            <consortium name="The Broad Institute Genomics Platform"/>
            <consortium name="The Broad Institute Genome Sequencing Center for Infectious Disease"/>
            <person name="Wu L."/>
            <person name="Ma J."/>
        </authorList>
    </citation>
    <scope>NUCLEOTIDE SEQUENCE [LARGE SCALE GENOMIC DNA]</scope>
    <source>
        <strain evidence="7">KCTC 32041</strain>
    </source>
</reference>
<dbReference type="Pfam" id="PF17762">
    <property type="entry name" value="HTH_ParB"/>
    <property type="match status" value="1"/>
</dbReference>
<evidence type="ECO:0000256" key="4">
    <source>
        <dbReference type="ARBA" id="ARBA00025472"/>
    </source>
</evidence>
<dbReference type="Pfam" id="PF23552">
    <property type="entry name" value="ParB_C"/>
    <property type="match status" value="1"/>
</dbReference>
<dbReference type="Pfam" id="PF02195">
    <property type="entry name" value="ParB_N"/>
    <property type="match status" value="1"/>
</dbReference>
<dbReference type="SMART" id="SM00470">
    <property type="entry name" value="ParB"/>
    <property type="match status" value="1"/>
</dbReference>
<proteinExistence type="inferred from homology"/>
<dbReference type="CDD" id="cd16393">
    <property type="entry name" value="SPO0J_N"/>
    <property type="match status" value="1"/>
</dbReference>
<dbReference type="InterPro" id="IPR050336">
    <property type="entry name" value="Chromosome_partition/occlusion"/>
</dbReference>
<evidence type="ECO:0000256" key="2">
    <source>
        <dbReference type="ARBA" id="ARBA00022829"/>
    </source>
</evidence>
<evidence type="ECO:0000313" key="7">
    <source>
        <dbReference type="Proteomes" id="UP000600877"/>
    </source>
</evidence>
<dbReference type="InterPro" id="IPR041468">
    <property type="entry name" value="HTH_ParB/Spo0J"/>
</dbReference>
<dbReference type="InterPro" id="IPR036086">
    <property type="entry name" value="ParB/Sulfiredoxin_sf"/>
</dbReference>
<dbReference type="SUPFAM" id="SSF109709">
    <property type="entry name" value="KorB DNA-binding domain-like"/>
    <property type="match status" value="1"/>
</dbReference>
<comment type="caution">
    <text evidence="6">The sequence shown here is derived from an EMBL/GenBank/DDBJ whole genome shotgun (WGS) entry which is preliminary data.</text>
</comment>